<dbReference type="AlphaFoldDB" id="A0A841AQV4"/>
<name>A0A841AQV4_9MICO</name>
<dbReference type="EMBL" id="JACHMJ010000001">
    <property type="protein sequence ID" value="MBB5844322.1"/>
    <property type="molecule type" value="Genomic_DNA"/>
</dbReference>
<dbReference type="Proteomes" id="UP000536685">
    <property type="component" value="Unassembled WGS sequence"/>
</dbReference>
<protein>
    <recommendedName>
        <fullName evidence="3">Asp23/Gls24 family envelope stress response protein</fullName>
    </recommendedName>
</protein>
<proteinExistence type="predicted"/>
<evidence type="ECO:0008006" key="3">
    <source>
        <dbReference type="Google" id="ProtNLM"/>
    </source>
</evidence>
<keyword evidence="2" id="KW-1185">Reference proteome</keyword>
<sequence>MSDDELAHELTGLVEGTPGVVEVYPAGPVLAGLLGDRPRVAVTRSGEGLRVEALICVAGEFAVPATLRAVGDVITARLAASGTAPADASVAVRASRIH</sequence>
<evidence type="ECO:0000313" key="2">
    <source>
        <dbReference type="Proteomes" id="UP000536685"/>
    </source>
</evidence>
<dbReference type="RefSeq" id="WP_184238357.1">
    <property type="nucleotide sequence ID" value="NZ_JACHMJ010000001.1"/>
</dbReference>
<evidence type="ECO:0000313" key="1">
    <source>
        <dbReference type="EMBL" id="MBB5844322.1"/>
    </source>
</evidence>
<comment type="caution">
    <text evidence="1">The sequence shown here is derived from an EMBL/GenBank/DDBJ whole genome shotgun (WGS) entry which is preliminary data.</text>
</comment>
<gene>
    <name evidence="1" type="ORF">HD599_002645</name>
</gene>
<reference evidence="1 2" key="1">
    <citation type="submission" date="2020-08" db="EMBL/GenBank/DDBJ databases">
        <title>Sequencing the genomes of 1000 actinobacteria strains.</title>
        <authorList>
            <person name="Klenk H.-P."/>
        </authorList>
    </citation>
    <scope>NUCLEOTIDE SEQUENCE [LARGE SCALE GENOMIC DNA]</scope>
    <source>
        <strain evidence="1 2">DSM 105784</strain>
    </source>
</reference>
<accession>A0A841AQV4</accession>
<organism evidence="1 2">
    <name type="scientific">Conyzicola lurida</name>
    <dbReference type="NCBI Taxonomy" id="1172621"/>
    <lineage>
        <taxon>Bacteria</taxon>
        <taxon>Bacillati</taxon>
        <taxon>Actinomycetota</taxon>
        <taxon>Actinomycetes</taxon>
        <taxon>Micrococcales</taxon>
        <taxon>Microbacteriaceae</taxon>
        <taxon>Conyzicola</taxon>
    </lineage>
</organism>